<evidence type="ECO:0000313" key="2">
    <source>
        <dbReference type="Proteomes" id="UP001290462"/>
    </source>
</evidence>
<comment type="caution">
    <text evidence="1">The sequence shown here is derived from an EMBL/GenBank/DDBJ whole genome shotgun (WGS) entry which is preliminary data.</text>
</comment>
<dbReference type="Pfam" id="PF11184">
    <property type="entry name" value="DUF2969"/>
    <property type="match status" value="1"/>
</dbReference>
<dbReference type="EMBL" id="JAVBVO010000001">
    <property type="protein sequence ID" value="MDZ5757129.1"/>
    <property type="molecule type" value="Genomic_DNA"/>
</dbReference>
<evidence type="ECO:0000313" key="1">
    <source>
        <dbReference type="EMBL" id="MDZ5757129.1"/>
    </source>
</evidence>
<dbReference type="GeneID" id="83606720"/>
<dbReference type="Proteomes" id="UP001290462">
    <property type="component" value="Unassembled WGS sequence"/>
</dbReference>
<gene>
    <name evidence="1" type="ORF">RAK27_00490</name>
</gene>
<accession>A0AAW9JRD9</accession>
<organism evidence="1 2">
    <name type="scientific">Carnobacterium maltaromaticum</name>
    <name type="common">Carnobacterium piscicola</name>
    <dbReference type="NCBI Taxonomy" id="2751"/>
    <lineage>
        <taxon>Bacteria</taxon>
        <taxon>Bacillati</taxon>
        <taxon>Bacillota</taxon>
        <taxon>Bacilli</taxon>
        <taxon>Lactobacillales</taxon>
        <taxon>Carnobacteriaceae</taxon>
        <taxon>Carnobacterium</taxon>
    </lineage>
</organism>
<sequence length="75" mass="8557">MARGNKEVKVEVRETERNTEDFVELELFINDEKIGTVQQEGKKNPTVSMKDGKSFVVKTVDAGINDLIMDYNLHN</sequence>
<dbReference type="InterPro" id="IPR021351">
    <property type="entry name" value="DUF2969"/>
</dbReference>
<dbReference type="AlphaFoldDB" id="A0AAW9JRD9"/>
<proteinExistence type="predicted"/>
<name>A0AAW9JRD9_CARML</name>
<reference evidence="1" key="1">
    <citation type="submission" date="2023-08" db="EMBL/GenBank/DDBJ databases">
        <title>Genomic characterization of piscicolin 126 produced by Carnobacterium maltaromaticum CM22 strain isolated from salmon (Salmo salar).</title>
        <authorList>
            <person name="Gonzalez-Gragera E."/>
            <person name="Garcia-Lopez J.D."/>
            <person name="Teso-Perez C."/>
            <person name="Gimenez-Hernandez I."/>
            <person name="Peralta-Sanchez J.M."/>
            <person name="Valdivia E."/>
            <person name="Montalban-Lopez M."/>
            <person name="Martin-Platero A.M."/>
            <person name="Banos A."/>
            <person name="Martinez-Bueno M."/>
        </authorList>
    </citation>
    <scope>NUCLEOTIDE SEQUENCE</scope>
    <source>
        <strain evidence="1">CM22</strain>
    </source>
</reference>
<protein>
    <submittedName>
        <fullName evidence="1">DUF2969 domain-containing protein</fullName>
    </submittedName>
</protein>
<dbReference type="RefSeq" id="WP_010050996.1">
    <property type="nucleotide sequence ID" value="NZ_BJOJ01000023.1"/>
</dbReference>